<evidence type="ECO:0000313" key="3">
    <source>
        <dbReference type="Proteomes" id="UP001176961"/>
    </source>
</evidence>
<protein>
    <submittedName>
        <fullName evidence="2">Uncharacterized protein</fullName>
    </submittedName>
</protein>
<dbReference type="Proteomes" id="UP001176961">
    <property type="component" value="Unassembled WGS sequence"/>
</dbReference>
<proteinExistence type="predicted"/>
<dbReference type="AlphaFoldDB" id="A0AA36M9P6"/>
<dbReference type="EMBL" id="CATQJL010000305">
    <property type="protein sequence ID" value="CAJ0602673.1"/>
    <property type="molecule type" value="Genomic_DNA"/>
</dbReference>
<comment type="caution">
    <text evidence="2">The sequence shown here is derived from an EMBL/GenBank/DDBJ whole genome shotgun (WGS) entry which is preliminary data.</text>
</comment>
<keyword evidence="1" id="KW-0472">Membrane</keyword>
<name>A0AA36M9P6_CYLNA</name>
<gene>
    <name evidence="2" type="ORF">CYNAS_LOCUS14656</name>
</gene>
<feature type="transmembrane region" description="Helical" evidence="1">
    <location>
        <begin position="93"/>
        <end position="112"/>
    </location>
</feature>
<keyword evidence="1" id="KW-0812">Transmembrane</keyword>
<feature type="transmembrane region" description="Helical" evidence="1">
    <location>
        <begin position="193"/>
        <end position="216"/>
    </location>
</feature>
<organism evidence="2 3">
    <name type="scientific">Cylicocyclus nassatus</name>
    <name type="common">Nematode worm</name>
    <dbReference type="NCBI Taxonomy" id="53992"/>
    <lineage>
        <taxon>Eukaryota</taxon>
        <taxon>Metazoa</taxon>
        <taxon>Ecdysozoa</taxon>
        <taxon>Nematoda</taxon>
        <taxon>Chromadorea</taxon>
        <taxon>Rhabditida</taxon>
        <taxon>Rhabditina</taxon>
        <taxon>Rhabditomorpha</taxon>
        <taxon>Strongyloidea</taxon>
        <taxon>Strongylidae</taxon>
        <taxon>Cylicocyclus</taxon>
    </lineage>
</organism>
<reference evidence="2" key="1">
    <citation type="submission" date="2023-07" db="EMBL/GenBank/DDBJ databases">
        <authorList>
            <consortium name="CYATHOMIX"/>
        </authorList>
    </citation>
    <scope>NUCLEOTIDE SEQUENCE</scope>
    <source>
        <strain evidence="2">N/A</strain>
    </source>
</reference>
<feature type="transmembrane region" description="Helical" evidence="1">
    <location>
        <begin position="132"/>
        <end position="150"/>
    </location>
</feature>
<keyword evidence="1" id="KW-1133">Transmembrane helix</keyword>
<feature type="transmembrane region" description="Helical" evidence="1">
    <location>
        <begin position="162"/>
        <end position="181"/>
    </location>
</feature>
<accession>A0AA36M9P6</accession>
<sequence>MKLSNSSFLNIDEYLSSEWVMEQRSKLRNGTLYFSEVIESLQPSHPLYLVYNKTQIRYDFGTTYFNFCELRKQPPRTLPSLLRVLEIKIEPQACLRMIILAGFNIKMVLYMIRSKASYALSGGSKLLSYIPYVSPIIELAASTTLMLVLCLQQDQDKTMGLLIRYSLHIFSVLFFTQGFIYSFTEAFKPQAKAANALFCFRLIVLVIFAICARSVCSTHDAYLHFKTCHTHVSISEALQEYLCISTILLFPLSQIRDFKCLTMSLAVLPSDTVPRLDLPEYFPVYMSSEFDKADFAKLRFPSKIVSCC</sequence>
<evidence type="ECO:0000256" key="1">
    <source>
        <dbReference type="SAM" id="Phobius"/>
    </source>
</evidence>
<evidence type="ECO:0000313" key="2">
    <source>
        <dbReference type="EMBL" id="CAJ0602673.1"/>
    </source>
</evidence>
<keyword evidence="3" id="KW-1185">Reference proteome</keyword>